<gene>
    <name evidence="17" type="ORF">PgNI_01780</name>
</gene>
<dbReference type="Gene3D" id="3.40.50.10810">
    <property type="entry name" value="Tandem AAA-ATPase domain"/>
    <property type="match status" value="1"/>
</dbReference>
<evidence type="ECO:0000259" key="15">
    <source>
        <dbReference type="PROSITE" id="PS51194"/>
    </source>
</evidence>
<dbReference type="Gene3D" id="3.30.70.2330">
    <property type="match status" value="1"/>
</dbReference>
<evidence type="ECO:0000256" key="6">
    <source>
        <dbReference type="ARBA" id="ARBA00022801"/>
    </source>
</evidence>
<dbReference type="GO" id="GO:0005524">
    <property type="term" value="F:ATP binding"/>
    <property type="evidence" value="ECO:0007669"/>
    <property type="project" value="UniProtKB-KW"/>
</dbReference>
<dbReference type="GO" id="GO:0008270">
    <property type="term" value="F:zinc ion binding"/>
    <property type="evidence" value="ECO:0007669"/>
    <property type="project" value="UniProtKB-KW"/>
</dbReference>
<dbReference type="GO" id="GO:0006281">
    <property type="term" value="P:DNA repair"/>
    <property type="evidence" value="ECO:0007669"/>
    <property type="project" value="TreeGrafter"/>
</dbReference>
<dbReference type="SUPFAM" id="SSF52540">
    <property type="entry name" value="P-loop containing nucleoside triphosphate hydrolases"/>
    <property type="match status" value="2"/>
</dbReference>
<dbReference type="PANTHER" id="PTHR45626:SF11">
    <property type="entry name" value="FAMILY HELICASE, PUTATIVE (AFU_ORTHOLOGUE AFUA_5G06590)-RELATED"/>
    <property type="match status" value="1"/>
</dbReference>
<name>A0A6P8BJB9_PYRGI</name>
<sequence>MGPSRKRSHSAIIDLTGDDDSTTPNKHPRNRPSSSTSKSRSGQTSSQNSLATSSQAPSSTQFYEVDDPNSRALNQSDNSPELELYGSLDVRIVGCRYYNGIVSPGELTICRREPTNPLTTRKYDVNAIRVDNVQGAQIGHFPRKIVEKLAPYIDANDIVIEAKIMGEKTAFDCPAKIFVFGTSEPLARAQLEARLKNDKLIKATQLKQTKRESELRRLPLKITGTSTQSLKNMRPGQQNPLETMENLIEQSKVVKARSGDDLVKSFAMDEEALSALPCADQPQELKSQLLPYQLQGLAWLTKKENPEFPDRGSDNNTQLWKVDARGRYRNLATEFTTAKAPKLLSGGILADDMGLGKTLQIISLILTGGPGPTLIVAPMTVMSNWSQQIENHVYEDERPSVYIHHGTSRSKDPEEVGSYGVVITTYGTMTSERSSGPLSKIQWRRVVLDEGHTIRNSATHTAEAACELKATSRWILSGTPIVNNIRDLYSSLKFLKITGGLESLEIFRSVIERGLSFGDPRAESLLQALMGDLCLRRNKTMKFVDLKLPPKTHYVHRIAFTEAEKKKYDALLSEAKGVLDDIRNNPQTSQNGGFTNVLERLLRLRQMCCHWTLCKERVKDVLSLLKEHEVVDLTPENRQILEEALRLLVESQDDCAVCLDTLDDPVITHCKHAFCRKCIMQVVEVQHKCPLCRTELSEDKLVEPAKEDGGNSVQVDEFDESAGSSKTDALLKILDGTLLKNSSSKVIIFSQWTSFLNVIQRQLEHTTYGYTRIDGTMKPATRDDAMKKLETDPDTRILLASLGVCSVGLNLVAADTVILADSWWAPAIEDQAIDRVHRLGQTRPTTVWRLVMEGTVEERVLDIQGEKRDLVSKAFREKGKKAQAKETRMADIMKLLG</sequence>
<dbReference type="InterPro" id="IPR050628">
    <property type="entry name" value="SNF2_RAD54_helicase_TF"/>
</dbReference>
<evidence type="ECO:0000256" key="5">
    <source>
        <dbReference type="ARBA" id="ARBA00022771"/>
    </source>
</evidence>
<dbReference type="InterPro" id="IPR014905">
    <property type="entry name" value="HIRAN"/>
</dbReference>
<dbReference type="PROSITE" id="PS51194">
    <property type="entry name" value="HELICASE_CTER"/>
    <property type="match status" value="1"/>
</dbReference>
<dbReference type="InterPro" id="IPR000330">
    <property type="entry name" value="SNF2_N"/>
</dbReference>
<organism evidence="16 17">
    <name type="scientific">Pyricularia grisea</name>
    <name type="common">Crabgrass-specific blast fungus</name>
    <name type="synonym">Magnaporthe grisea</name>
    <dbReference type="NCBI Taxonomy" id="148305"/>
    <lineage>
        <taxon>Eukaryota</taxon>
        <taxon>Fungi</taxon>
        <taxon>Dikarya</taxon>
        <taxon>Ascomycota</taxon>
        <taxon>Pezizomycotina</taxon>
        <taxon>Sordariomycetes</taxon>
        <taxon>Sordariomycetidae</taxon>
        <taxon>Magnaporthales</taxon>
        <taxon>Pyriculariaceae</taxon>
        <taxon>Pyricularia</taxon>
    </lineage>
</organism>
<evidence type="ECO:0000256" key="11">
    <source>
        <dbReference type="PROSITE-ProRule" id="PRU00175"/>
    </source>
</evidence>
<evidence type="ECO:0000256" key="9">
    <source>
        <dbReference type="ARBA" id="ARBA00022840"/>
    </source>
</evidence>
<feature type="domain" description="RING-type" evidence="13">
    <location>
        <begin position="655"/>
        <end position="693"/>
    </location>
</feature>
<dbReference type="Pfam" id="PF13923">
    <property type="entry name" value="zf-C3HC4_2"/>
    <property type="match status" value="1"/>
</dbReference>
<dbReference type="PROSITE" id="PS00518">
    <property type="entry name" value="ZF_RING_1"/>
    <property type="match status" value="1"/>
</dbReference>
<dbReference type="PROSITE" id="PS51192">
    <property type="entry name" value="HELICASE_ATP_BIND_1"/>
    <property type="match status" value="1"/>
</dbReference>
<reference evidence="17" key="3">
    <citation type="submission" date="2025-08" db="UniProtKB">
        <authorList>
            <consortium name="RefSeq"/>
        </authorList>
    </citation>
    <scope>IDENTIFICATION</scope>
    <source>
        <strain evidence="17">NI907</strain>
    </source>
</reference>
<keyword evidence="16" id="KW-1185">Reference proteome</keyword>
<keyword evidence="4" id="KW-0547">Nucleotide-binding</keyword>
<dbReference type="InterPro" id="IPR017907">
    <property type="entry name" value="Znf_RING_CS"/>
</dbReference>
<dbReference type="InterPro" id="IPR001841">
    <property type="entry name" value="Znf_RING"/>
</dbReference>
<keyword evidence="5 11" id="KW-0863">Zinc-finger</keyword>
<dbReference type="SMART" id="SM00184">
    <property type="entry name" value="RING"/>
    <property type="match status" value="1"/>
</dbReference>
<dbReference type="InterPro" id="IPR038718">
    <property type="entry name" value="SNF2-like_sf"/>
</dbReference>
<dbReference type="InterPro" id="IPR001650">
    <property type="entry name" value="Helicase_C-like"/>
</dbReference>
<keyword evidence="9" id="KW-0067">ATP-binding</keyword>
<reference evidence="17" key="1">
    <citation type="journal article" date="2019" name="Mol. Biol. Evol.">
        <title>Blast fungal genomes show frequent chromosomal changes, gene gains and losses, and effector gene turnover.</title>
        <authorList>
            <person name="Gomez Luciano L.B."/>
            <person name="Jason Tsai I."/>
            <person name="Chuma I."/>
            <person name="Tosa Y."/>
            <person name="Chen Y.H."/>
            <person name="Li J.Y."/>
            <person name="Li M.Y."/>
            <person name="Jade Lu M.Y."/>
            <person name="Nakayashiki H."/>
            <person name="Li W.H."/>
        </authorList>
    </citation>
    <scope>NUCLEOTIDE SEQUENCE</scope>
    <source>
        <strain evidence="17">NI907</strain>
    </source>
</reference>
<keyword evidence="7" id="KW-0347">Helicase</keyword>
<dbReference type="InterPro" id="IPR014001">
    <property type="entry name" value="Helicase_ATP-bd"/>
</dbReference>
<evidence type="ECO:0000256" key="7">
    <source>
        <dbReference type="ARBA" id="ARBA00022806"/>
    </source>
</evidence>
<dbReference type="Pfam" id="PF00176">
    <property type="entry name" value="SNF2-rel_dom"/>
    <property type="match status" value="1"/>
</dbReference>
<evidence type="ECO:0000256" key="2">
    <source>
        <dbReference type="ARBA" id="ARBA00007025"/>
    </source>
</evidence>
<protein>
    <submittedName>
        <fullName evidence="17">Uncharacterized protein</fullName>
    </submittedName>
</protein>
<keyword evidence="8" id="KW-0862">Zinc</keyword>
<dbReference type="PANTHER" id="PTHR45626">
    <property type="entry name" value="TRANSCRIPTION TERMINATION FACTOR 2-RELATED"/>
    <property type="match status" value="1"/>
</dbReference>
<feature type="compositionally biased region" description="Low complexity" evidence="12">
    <location>
        <begin position="31"/>
        <end position="49"/>
    </location>
</feature>
<accession>A0A6P8BJB9</accession>
<keyword evidence="3" id="KW-0479">Metal-binding</keyword>
<dbReference type="InterPro" id="IPR027417">
    <property type="entry name" value="P-loop_NTPase"/>
</dbReference>
<feature type="domain" description="Helicase ATP-binding" evidence="14">
    <location>
        <begin position="338"/>
        <end position="498"/>
    </location>
</feature>
<dbReference type="GO" id="GO:0004386">
    <property type="term" value="F:helicase activity"/>
    <property type="evidence" value="ECO:0007669"/>
    <property type="project" value="UniProtKB-KW"/>
</dbReference>
<evidence type="ECO:0000256" key="8">
    <source>
        <dbReference type="ARBA" id="ARBA00022833"/>
    </source>
</evidence>
<dbReference type="KEGG" id="pgri:PgNI_01780"/>
<evidence type="ECO:0000259" key="14">
    <source>
        <dbReference type="PROSITE" id="PS51192"/>
    </source>
</evidence>
<dbReference type="GeneID" id="41956764"/>
<dbReference type="InterPro" id="IPR049730">
    <property type="entry name" value="SNF2/RAD54-like_C"/>
</dbReference>
<dbReference type="GO" id="GO:0003676">
    <property type="term" value="F:nucleic acid binding"/>
    <property type="evidence" value="ECO:0007669"/>
    <property type="project" value="InterPro"/>
</dbReference>
<proteinExistence type="inferred from homology"/>
<dbReference type="Gene3D" id="3.30.40.10">
    <property type="entry name" value="Zinc/RING finger domain, C3HC4 (zinc finger)"/>
    <property type="match status" value="1"/>
</dbReference>
<evidence type="ECO:0000256" key="10">
    <source>
        <dbReference type="ARBA" id="ARBA00023242"/>
    </source>
</evidence>
<evidence type="ECO:0000256" key="3">
    <source>
        <dbReference type="ARBA" id="ARBA00022723"/>
    </source>
</evidence>
<dbReference type="RefSeq" id="XP_030987212.1">
    <property type="nucleotide sequence ID" value="XM_031121852.1"/>
</dbReference>
<dbReference type="GO" id="GO:0008094">
    <property type="term" value="F:ATP-dependent activity, acting on DNA"/>
    <property type="evidence" value="ECO:0007669"/>
    <property type="project" value="TreeGrafter"/>
</dbReference>
<reference evidence="17" key="2">
    <citation type="submission" date="2019-10" db="EMBL/GenBank/DDBJ databases">
        <authorList>
            <consortium name="NCBI Genome Project"/>
        </authorList>
    </citation>
    <scope>NUCLEOTIDE SEQUENCE</scope>
    <source>
        <strain evidence="17">NI907</strain>
    </source>
</reference>
<dbReference type="AlphaFoldDB" id="A0A6P8BJB9"/>
<keyword evidence="10" id="KW-0539">Nucleus</keyword>
<keyword evidence="6" id="KW-0378">Hydrolase</keyword>
<dbReference type="Proteomes" id="UP000515153">
    <property type="component" value="Unplaced"/>
</dbReference>
<dbReference type="SMART" id="SM00910">
    <property type="entry name" value="HIRAN"/>
    <property type="match status" value="1"/>
</dbReference>
<comment type="subcellular location">
    <subcellularLocation>
        <location evidence="1">Nucleus</location>
    </subcellularLocation>
</comment>
<dbReference type="InterPro" id="IPR013083">
    <property type="entry name" value="Znf_RING/FYVE/PHD"/>
</dbReference>
<dbReference type="PROSITE" id="PS50089">
    <property type="entry name" value="ZF_RING_2"/>
    <property type="match status" value="1"/>
</dbReference>
<evidence type="ECO:0000256" key="12">
    <source>
        <dbReference type="SAM" id="MobiDB-lite"/>
    </source>
</evidence>
<dbReference type="Gene3D" id="3.40.50.300">
    <property type="entry name" value="P-loop containing nucleotide triphosphate hydrolases"/>
    <property type="match status" value="1"/>
</dbReference>
<feature type="domain" description="Helicase C-terminal" evidence="15">
    <location>
        <begin position="726"/>
        <end position="893"/>
    </location>
</feature>
<comment type="similarity">
    <text evidence="2">Belongs to the SNF2/RAD54 helicase family.</text>
</comment>
<dbReference type="GO" id="GO:0005634">
    <property type="term" value="C:nucleus"/>
    <property type="evidence" value="ECO:0007669"/>
    <property type="project" value="UniProtKB-SubCell"/>
</dbReference>
<evidence type="ECO:0000313" key="17">
    <source>
        <dbReference type="RefSeq" id="XP_030987212.1"/>
    </source>
</evidence>
<dbReference type="SUPFAM" id="SSF57850">
    <property type="entry name" value="RING/U-box"/>
    <property type="match status" value="1"/>
</dbReference>
<dbReference type="Pfam" id="PF08797">
    <property type="entry name" value="HIRAN"/>
    <property type="match status" value="1"/>
</dbReference>
<evidence type="ECO:0000313" key="16">
    <source>
        <dbReference type="Proteomes" id="UP000515153"/>
    </source>
</evidence>
<dbReference type="GO" id="GO:0016818">
    <property type="term" value="F:hydrolase activity, acting on acid anhydrides, in phosphorus-containing anhydrides"/>
    <property type="evidence" value="ECO:0007669"/>
    <property type="project" value="InterPro"/>
</dbReference>
<evidence type="ECO:0000256" key="1">
    <source>
        <dbReference type="ARBA" id="ARBA00004123"/>
    </source>
</evidence>
<dbReference type="SMART" id="SM00490">
    <property type="entry name" value="HELICc"/>
    <property type="match status" value="1"/>
</dbReference>
<evidence type="ECO:0000259" key="13">
    <source>
        <dbReference type="PROSITE" id="PS50089"/>
    </source>
</evidence>
<dbReference type="CDD" id="cd18793">
    <property type="entry name" value="SF2_C_SNF"/>
    <property type="match status" value="1"/>
</dbReference>
<evidence type="ECO:0000256" key="4">
    <source>
        <dbReference type="ARBA" id="ARBA00022741"/>
    </source>
</evidence>
<feature type="compositionally biased region" description="Polar residues" evidence="12">
    <location>
        <begin position="50"/>
        <end position="62"/>
    </location>
</feature>
<dbReference type="Pfam" id="PF00271">
    <property type="entry name" value="Helicase_C"/>
    <property type="match status" value="1"/>
</dbReference>
<feature type="region of interest" description="Disordered" evidence="12">
    <location>
        <begin position="1"/>
        <end position="79"/>
    </location>
</feature>
<dbReference type="SMART" id="SM00487">
    <property type="entry name" value="DEXDc"/>
    <property type="match status" value="1"/>
</dbReference>